<reference evidence="2 3" key="1">
    <citation type="submission" date="2021-06" db="EMBL/GenBank/DDBJ databases">
        <authorList>
            <person name="Palmer J.M."/>
        </authorList>
    </citation>
    <scope>NUCLEOTIDE SEQUENCE [LARGE SCALE GENOMIC DNA]</scope>
    <source>
        <strain evidence="2 3">MEX-2019</strain>
        <tissue evidence="2">Muscle</tissue>
    </source>
</reference>
<evidence type="ECO:0000313" key="3">
    <source>
        <dbReference type="Proteomes" id="UP001311232"/>
    </source>
</evidence>
<sequence>MEIGGREKPPPYDRRIQSIGPRKQSSLVANPLDPAAERRSEGLIWRGRRDPAFSTAAGEDTEDLGSLAFRFWLPCKIFITDHHSAFPNAEFYNAFRCFFSALR</sequence>
<feature type="non-terminal residue" evidence="2">
    <location>
        <position position="103"/>
    </location>
</feature>
<dbReference type="AlphaFoldDB" id="A0AAV9RGY9"/>
<dbReference type="EMBL" id="JAHHUM010001838">
    <property type="protein sequence ID" value="KAK5608207.1"/>
    <property type="molecule type" value="Genomic_DNA"/>
</dbReference>
<dbReference type="Proteomes" id="UP001311232">
    <property type="component" value="Unassembled WGS sequence"/>
</dbReference>
<protein>
    <submittedName>
        <fullName evidence="2">Uncharacterized protein</fullName>
    </submittedName>
</protein>
<feature type="compositionally biased region" description="Basic and acidic residues" evidence="1">
    <location>
        <begin position="1"/>
        <end position="16"/>
    </location>
</feature>
<evidence type="ECO:0000313" key="2">
    <source>
        <dbReference type="EMBL" id="KAK5608207.1"/>
    </source>
</evidence>
<evidence type="ECO:0000256" key="1">
    <source>
        <dbReference type="SAM" id="MobiDB-lite"/>
    </source>
</evidence>
<proteinExistence type="predicted"/>
<accession>A0AAV9RGY9</accession>
<feature type="region of interest" description="Disordered" evidence="1">
    <location>
        <begin position="1"/>
        <end position="36"/>
    </location>
</feature>
<name>A0AAV9RGY9_9TELE</name>
<keyword evidence="3" id="KW-1185">Reference proteome</keyword>
<gene>
    <name evidence="2" type="ORF">CRENBAI_002409</name>
</gene>
<organism evidence="2 3">
    <name type="scientific">Crenichthys baileyi</name>
    <name type="common">White River springfish</name>
    <dbReference type="NCBI Taxonomy" id="28760"/>
    <lineage>
        <taxon>Eukaryota</taxon>
        <taxon>Metazoa</taxon>
        <taxon>Chordata</taxon>
        <taxon>Craniata</taxon>
        <taxon>Vertebrata</taxon>
        <taxon>Euteleostomi</taxon>
        <taxon>Actinopterygii</taxon>
        <taxon>Neopterygii</taxon>
        <taxon>Teleostei</taxon>
        <taxon>Neoteleostei</taxon>
        <taxon>Acanthomorphata</taxon>
        <taxon>Ovalentaria</taxon>
        <taxon>Atherinomorphae</taxon>
        <taxon>Cyprinodontiformes</taxon>
        <taxon>Goodeidae</taxon>
        <taxon>Crenichthys</taxon>
    </lineage>
</organism>
<comment type="caution">
    <text evidence="2">The sequence shown here is derived from an EMBL/GenBank/DDBJ whole genome shotgun (WGS) entry which is preliminary data.</text>
</comment>